<dbReference type="SUPFAM" id="SSF50182">
    <property type="entry name" value="Sm-like ribonucleoproteins"/>
    <property type="match status" value="1"/>
</dbReference>
<evidence type="ECO:0000313" key="4">
    <source>
        <dbReference type="Proteomes" id="UP000008974"/>
    </source>
</evidence>
<evidence type="ECO:0000259" key="2">
    <source>
        <dbReference type="PROSITE" id="PS52002"/>
    </source>
</evidence>
<sequence>MSGVRIGYSQSEGASHLEGASQKAGVDTEHGNEEHIEAPMFHGSAGDRVTPEYTEFSNPLYLLKTSLEDRISVLLQNNSSITGLLASFDEHMNLILINAEETGHSLNRFFPLLVIRGDSIIFVTRRRFTSII</sequence>
<dbReference type="Pfam" id="PF01423">
    <property type="entry name" value="LSM"/>
    <property type="match status" value="1"/>
</dbReference>
<proteinExistence type="predicted"/>
<comment type="caution">
    <text evidence="3">The sequence shown here is derived from an EMBL/GenBank/DDBJ whole genome shotgun (WGS) entry which is preliminary data.</text>
</comment>
<dbReference type="FunFam" id="2.30.30.100:FF:000123">
    <property type="entry name" value="U6 snRNA-associated Sm-like protein LSm3, putative"/>
    <property type="match status" value="1"/>
</dbReference>
<dbReference type="STRING" id="658858.E1F216"/>
<feature type="domain" description="Sm" evidence="2">
    <location>
        <begin position="58"/>
        <end position="129"/>
    </location>
</feature>
<feature type="compositionally biased region" description="Basic and acidic residues" evidence="1">
    <location>
        <begin position="26"/>
        <end position="37"/>
    </location>
</feature>
<protein>
    <submittedName>
        <fullName evidence="3">U6 snRNA-associated Sm-like protein LSm3, putative</fullName>
    </submittedName>
</protein>
<dbReference type="Proteomes" id="UP000008974">
    <property type="component" value="Unassembled WGS sequence"/>
</dbReference>
<evidence type="ECO:0000256" key="1">
    <source>
        <dbReference type="SAM" id="MobiDB-lite"/>
    </source>
</evidence>
<dbReference type="InterPro" id="IPR010920">
    <property type="entry name" value="LSM_dom_sf"/>
</dbReference>
<dbReference type="SMART" id="SM00651">
    <property type="entry name" value="Sm"/>
    <property type="match status" value="1"/>
</dbReference>
<evidence type="ECO:0000313" key="3">
    <source>
        <dbReference type="EMBL" id="EFO63510.1"/>
    </source>
</evidence>
<reference evidence="3 4" key="1">
    <citation type="journal article" date="2010" name="BMC Genomics">
        <title>Genome analysis and comparative genomics of a Giardia intestinalis assemblage E isolate.</title>
        <authorList>
            <person name="Jerlstrom-Hultqvist J."/>
            <person name="Franzen O."/>
            <person name="Ankarklev J."/>
            <person name="Xu F."/>
            <person name="Nohynkova E."/>
            <person name="Andersson J.O."/>
            <person name="Svard S.G."/>
            <person name="Andersson B."/>
        </authorList>
    </citation>
    <scope>NUCLEOTIDE SEQUENCE [LARGE SCALE GENOMIC DNA]</scope>
    <source>
        <strain evidence="3 4">P15</strain>
    </source>
</reference>
<organism evidence="3 4">
    <name type="scientific">Giardia intestinalis (strain P15)</name>
    <name type="common">Giardia lamblia</name>
    <dbReference type="NCBI Taxonomy" id="658858"/>
    <lineage>
        <taxon>Eukaryota</taxon>
        <taxon>Metamonada</taxon>
        <taxon>Diplomonadida</taxon>
        <taxon>Hexamitidae</taxon>
        <taxon>Giardiinae</taxon>
        <taxon>Giardia</taxon>
    </lineage>
</organism>
<dbReference type="PROSITE" id="PS52002">
    <property type="entry name" value="SM"/>
    <property type="match status" value="1"/>
</dbReference>
<dbReference type="InterPro" id="IPR001163">
    <property type="entry name" value="Sm_dom_euk/arc"/>
</dbReference>
<feature type="region of interest" description="Disordered" evidence="1">
    <location>
        <begin position="1"/>
        <end position="45"/>
    </location>
</feature>
<dbReference type="AlphaFoldDB" id="E1F216"/>
<dbReference type="Gene3D" id="2.30.30.100">
    <property type="match status" value="1"/>
</dbReference>
<dbReference type="InterPro" id="IPR040002">
    <property type="entry name" value="Sm-like_LSM3"/>
</dbReference>
<dbReference type="VEuPathDB" id="GiardiaDB:GLP15_570"/>
<name>E1F216_GIAIA</name>
<dbReference type="PANTHER" id="PTHR13110">
    <property type="entry name" value="U6 SNRNA-ASSOCIATED SM-LIKE PROTEIN LSM3"/>
    <property type="match status" value="1"/>
</dbReference>
<dbReference type="InterPro" id="IPR047575">
    <property type="entry name" value="Sm"/>
</dbReference>
<accession>E1F216</accession>
<dbReference type="OrthoDB" id="29543at2759"/>
<dbReference type="OMA" id="ASFDEHM"/>
<dbReference type="EMBL" id="ACVC01000129">
    <property type="protein sequence ID" value="EFO63510.1"/>
    <property type="molecule type" value="Genomic_DNA"/>
</dbReference>
<dbReference type="GO" id="GO:0003723">
    <property type="term" value="F:RNA binding"/>
    <property type="evidence" value="ECO:0007669"/>
    <property type="project" value="InterPro"/>
</dbReference>
<gene>
    <name evidence="3" type="ORF">GLP15_570</name>
</gene>